<dbReference type="OrthoDB" id="4376109at2"/>
<dbReference type="Pfam" id="PF00565">
    <property type="entry name" value="SNase"/>
    <property type="match status" value="1"/>
</dbReference>
<dbReference type="InterPro" id="IPR016071">
    <property type="entry name" value="Staphylococal_nuclease_OB-fold"/>
</dbReference>
<dbReference type="PROSITE" id="PS50830">
    <property type="entry name" value="TNASE_3"/>
    <property type="match status" value="1"/>
</dbReference>
<dbReference type="InterPro" id="IPR002071">
    <property type="entry name" value="Thermonucl_AS"/>
</dbReference>
<gene>
    <name evidence="2" type="ORF">SAMN02745164_01515</name>
</gene>
<evidence type="ECO:0000313" key="3">
    <source>
        <dbReference type="Proteomes" id="UP000184334"/>
    </source>
</evidence>
<dbReference type="PROSITE" id="PS01123">
    <property type="entry name" value="TNASE_1"/>
    <property type="match status" value="1"/>
</dbReference>
<reference evidence="2" key="1">
    <citation type="submission" date="2016-11" db="EMBL/GenBank/DDBJ databases">
        <authorList>
            <person name="Varghese N."/>
            <person name="Submissions S."/>
        </authorList>
    </citation>
    <scope>NUCLEOTIDE SEQUENCE [LARGE SCALE GENOMIC DNA]</scope>
    <source>
        <strain evidence="2">DSM 16785</strain>
    </source>
</reference>
<dbReference type="SUPFAM" id="SSF50199">
    <property type="entry name" value="Staphylococcal nuclease"/>
    <property type="match status" value="1"/>
</dbReference>
<dbReference type="InterPro" id="IPR035437">
    <property type="entry name" value="SNase_OB-fold_sf"/>
</dbReference>
<dbReference type="GO" id="GO:0003676">
    <property type="term" value="F:nucleic acid binding"/>
    <property type="evidence" value="ECO:0007669"/>
    <property type="project" value="InterPro"/>
</dbReference>
<dbReference type="SMART" id="SM00318">
    <property type="entry name" value="SNc"/>
    <property type="match status" value="1"/>
</dbReference>
<protein>
    <submittedName>
        <fullName evidence="2">Micrococcal nuclease</fullName>
    </submittedName>
</protein>
<keyword evidence="3" id="KW-1185">Reference proteome</keyword>
<dbReference type="Proteomes" id="UP000184334">
    <property type="component" value="Unassembled WGS sequence"/>
</dbReference>
<feature type="domain" description="TNase-like" evidence="1">
    <location>
        <begin position="32"/>
        <end position="173"/>
    </location>
</feature>
<comment type="caution">
    <text evidence="2">The sequence shown here is derived from an EMBL/GenBank/DDBJ whole genome shotgun (WGS) entry which is preliminary data.</text>
</comment>
<dbReference type="STRING" id="1122195.SAMN02745164_01515"/>
<accession>A0A1M4XTV7</accession>
<organism evidence="2 3">
    <name type="scientific">Marinitoga hydrogenitolerans (strain DSM 16785 / JCM 12826 / AT1271)</name>
    <dbReference type="NCBI Taxonomy" id="1122195"/>
    <lineage>
        <taxon>Bacteria</taxon>
        <taxon>Thermotogati</taxon>
        <taxon>Thermotogota</taxon>
        <taxon>Thermotogae</taxon>
        <taxon>Petrotogales</taxon>
        <taxon>Petrotogaceae</taxon>
        <taxon>Marinitoga</taxon>
    </lineage>
</organism>
<evidence type="ECO:0000313" key="2">
    <source>
        <dbReference type="EMBL" id="SHE97034.1"/>
    </source>
</evidence>
<proteinExistence type="predicted"/>
<dbReference type="GO" id="GO:0004518">
    <property type="term" value="F:nuclease activity"/>
    <property type="evidence" value="ECO:0007669"/>
    <property type="project" value="InterPro"/>
</dbReference>
<sequence>MIKKLYIFVGILISLLLITSCSKQTQINKSYIEKNYYVSKVIDGDTIKVYYDGDETSVRLIGIDTPETHSGDKPVGELGDTAYWFVRNKIYSENSKKSYVYLDFDTDKYGYYGRLLAYVYYKGKDGKIHFLNEEIIQNGYARPLFYSDTSKHKETFIEAYVYAYENRKGIFQFYDDDNRKIYENDLSDLDIGKIRWVRFKVKSISRSGSFYHIYSENNKVYITIRSDEYKAFFKNLNIYDLDNKEIEVYGEVWKDNGIYEILARAEFEFRIIK</sequence>
<dbReference type="EMBL" id="FQUI01000025">
    <property type="protein sequence ID" value="SHE97034.1"/>
    <property type="molecule type" value="Genomic_DNA"/>
</dbReference>
<dbReference type="PROSITE" id="PS51257">
    <property type="entry name" value="PROKAR_LIPOPROTEIN"/>
    <property type="match status" value="1"/>
</dbReference>
<dbReference type="RefSeq" id="WP_072865075.1">
    <property type="nucleotide sequence ID" value="NZ_FQUI01000025.1"/>
</dbReference>
<dbReference type="AlphaFoldDB" id="A0A1M4XTV7"/>
<dbReference type="Gene3D" id="2.40.50.90">
    <property type="match status" value="1"/>
</dbReference>
<name>A0A1M4XTV7_MARH1</name>
<evidence type="ECO:0000259" key="1">
    <source>
        <dbReference type="PROSITE" id="PS50830"/>
    </source>
</evidence>